<feature type="region of interest" description="Disordered" evidence="1">
    <location>
        <begin position="1355"/>
        <end position="1384"/>
    </location>
</feature>
<dbReference type="Pfam" id="PF13087">
    <property type="entry name" value="AAA_12"/>
    <property type="match status" value="1"/>
</dbReference>
<dbReference type="InterPro" id="IPR011335">
    <property type="entry name" value="Restrct_endonuc-II-like"/>
</dbReference>
<dbReference type="InterPro" id="IPR045055">
    <property type="entry name" value="DNA2/NAM7-like"/>
</dbReference>
<dbReference type="SUPFAM" id="SSF52980">
    <property type="entry name" value="Restriction endonuclease-like"/>
    <property type="match status" value="1"/>
</dbReference>
<gene>
    <name evidence="6" type="ORF">sm9_1388</name>
</gene>
<evidence type="ECO:0000259" key="2">
    <source>
        <dbReference type="Pfam" id="PF11784"/>
    </source>
</evidence>
<dbReference type="GO" id="GO:0004386">
    <property type="term" value="F:helicase activity"/>
    <property type="evidence" value="ECO:0007669"/>
    <property type="project" value="UniProtKB-KW"/>
</dbReference>
<dbReference type="InterPro" id="IPR041679">
    <property type="entry name" value="DNA2/NAM7-like_C"/>
</dbReference>
<dbReference type="OrthoDB" id="45637at2157"/>
<dbReference type="RefSeq" id="WP_198144349.1">
    <property type="nucleotide sequence ID" value="NZ_CP011266.1"/>
</dbReference>
<dbReference type="Pfam" id="PF13086">
    <property type="entry name" value="AAA_11"/>
    <property type="match status" value="2"/>
</dbReference>
<feature type="compositionally biased region" description="Basic and acidic residues" evidence="1">
    <location>
        <begin position="1831"/>
        <end position="1846"/>
    </location>
</feature>
<feature type="compositionally biased region" description="Basic and acidic residues" evidence="1">
    <location>
        <begin position="1668"/>
        <end position="1681"/>
    </location>
</feature>
<feature type="domain" description="DUF3320" evidence="2">
    <location>
        <begin position="2415"/>
        <end position="2461"/>
    </location>
</feature>
<feature type="region of interest" description="Disordered" evidence="1">
    <location>
        <begin position="1642"/>
        <end position="1681"/>
    </location>
</feature>
<keyword evidence="6" id="KW-0378">Hydrolase</keyword>
<dbReference type="Gene3D" id="3.40.960.10">
    <property type="entry name" value="VSR Endonuclease"/>
    <property type="match status" value="1"/>
</dbReference>
<dbReference type="CDD" id="cd18808">
    <property type="entry name" value="SF1_C_Upf1"/>
    <property type="match status" value="1"/>
</dbReference>
<reference evidence="6 7" key="1">
    <citation type="submission" date="2015-04" db="EMBL/GenBank/DDBJ databases">
        <title>The complete genome sequence of the rumen methanogen Methanobrevibacter millerae SM9.</title>
        <authorList>
            <person name="Leahy S.C."/>
            <person name="Kelly W.J."/>
            <person name="Pacheco D.M."/>
            <person name="Li D."/>
            <person name="Altermann E."/>
            <person name="Attwood G.T."/>
        </authorList>
    </citation>
    <scope>NUCLEOTIDE SEQUENCE [LARGE SCALE GENOMIC DNA]</scope>
    <source>
        <strain evidence="6 7">SM9</strain>
    </source>
</reference>
<feature type="domain" description="DNA2/NAM7 helicase-like C-terminal" evidence="4">
    <location>
        <begin position="1012"/>
        <end position="1204"/>
    </location>
</feature>
<feature type="domain" description="DNA2/NAM7 helicase helicase" evidence="3">
    <location>
        <begin position="944"/>
        <end position="986"/>
    </location>
</feature>
<evidence type="ECO:0000259" key="4">
    <source>
        <dbReference type="Pfam" id="PF13087"/>
    </source>
</evidence>
<proteinExistence type="predicted"/>
<evidence type="ECO:0000259" key="3">
    <source>
        <dbReference type="Pfam" id="PF13086"/>
    </source>
</evidence>
<dbReference type="InterPro" id="IPR021754">
    <property type="entry name" value="DUF3320"/>
</dbReference>
<dbReference type="Pfam" id="PF13195">
    <property type="entry name" value="DUF4011"/>
    <property type="match status" value="1"/>
</dbReference>
<dbReference type="FunFam" id="3.40.960.10:FF:000002">
    <property type="entry name" value="DNA helicase related protein"/>
    <property type="match status" value="1"/>
</dbReference>
<feature type="domain" description="Restriction endonuclease type II-like" evidence="5">
    <location>
        <begin position="1248"/>
        <end position="1345"/>
    </location>
</feature>
<dbReference type="InterPro" id="IPR041677">
    <property type="entry name" value="DNA2/NAM7_AAA_11"/>
</dbReference>
<dbReference type="Proteomes" id="UP000067738">
    <property type="component" value="Chromosome"/>
</dbReference>
<feature type="region of interest" description="Disordered" evidence="1">
    <location>
        <begin position="1804"/>
        <end position="1973"/>
    </location>
</feature>
<feature type="compositionally biased region" description="Acidic residues" evidence="1">
    <location>
        <begin position="1943"/>
        <end position="1973"/>
    </location>
</feature>
<evidence type="ECO:0000313" key="7">
    <source>
        <dbReference type="Proteomes" id="UP000067738"/>
    </source>
</evidence>
<dbReference type="InterPro" id="IPR047187">
    <property type="entry name" value="SF1_C_Upf1"/>
</dbReference>
<sequence>MIIMLSNSSTNIIEKEFKNLRKELLDLTLRNQLLNFKSRAKTVVINNQTPINVFQTLVLQENKMYFVSNKKDKKEEKSSVWDHIPFDFSKFSEGNKKLEIDLTPNELQKRLYYINNQAKTMLQEQGYNILYLAVGFLEWIDKSKPKQTNQAPLVLIPVSMERKKVGESFNLEWTGEDIQTNISLKAKLLEGGIELPDFEFKKYGEVVDHYIEKVKHAVQKMENWKVNHKIALGFFSFTKFVMYNDLNPDSWADNVDLTKNELIQAIFNPAKNDVEAFNEEDIDTQLDYQTMYQVLDADSSQIAAIQDVKAGRNLVVEGPPGTGKSQTIVNLIAELLAEGKSVLFVSEKMAALDVVKDRLTNVGLGKFVLELHSHKTRRKKFLKDLQKATTVRAVDTLNIDQTIRKLETLKRQLDDYASVIHKPVFAVNFSAFQLYGMKEAADDHFSRKQSIMPLVRFNSPESVTLKDLDDTILALESVAELYQTISKENPWSKCSPKSLLPADLREIEMLINDTLKSLDAFLIERGRVYDIYGIKKPNTLNEFEKSLSAFDIIKTQNSELIDAQILKSGAWDKNNDDPYRLIQELAKYQKVADVLNKFNPSIYHANIDRIIYELNELSHKKFRFFKGNQHLELVERYYNYPVQDDINTIIDDLSKAKVAIKLKKNLEANEALAKQYYGGYWYLNADINDLKAIAQWMTQFTALTREGIFSQNTIDILSKDLFDINPERDLVDYIDSGKQFSSDLDKLKSKLNPRSKLIFKKGANDVDFEDWQSQLYNWRGQLSSLHLWSQYLNTKNSLKGTIADSFVDSIEKRNIKKDDIKSLVEGNFADSLLNILFVENQELATFIGELHENRIREFKDLDKKILILNRKRIFHKLNQNIPQIFGATENPQAKVLAGEFTRKSGHLPVRKLLEKAGGMIKQIKPCFMMSPLSVAQYLDPTNEELQFDVVIFDEASQVKPEDALGAFMRGKTAVVMGDTQQLPPTSFFDQMASGESDEEEATSLDMESILHLCKLSFPVKMLKWHYRSRHESLINVSNKEFYDNELLVYPSPSHNDSELGLKFHYNPNTAYDRGSSSANPKEAEDVVEAIFEHFDRYGDTKSLGVGTFSVAQKNAILEKLEEKRRERPEFEPLFSENKDERFFVKNLETIQGDERDVILISVGYGFDNERKMSLNFGPLNQDGGERRLNVLITRARQKCVVFSNFKASSMKLTANPPHGVRALREFLEYAENLTMGAHTAEEHNAAPFEDAIASFLEENGYVVDKQIGCAGFRVDLAIVDEENPGKYILGITTDGKMYASSKVARDRDRLREQVLEGLGWKLYHLWSTDWYRNRDLGRKKLLEFIEKSIKETREEQRIAREKEEKRRQEAEKKAEELRKKREKELEEQRKKEEEAKAAELGENVEVIPPDGLDFDDDIIFVSKDELDEFDNDDFEFVEESPSDFVDVVDEPMEDIVKESPSDFVDVVDEPMEDIVKESPSEFVVESDIDEEYSAFDDFVFHDDLAEEKTSDAKNINKESVFDKEVDIKKDTDDLIVDDVENVKDNAVVDSGNDLDINVDDSEIVDSGNDLDINVDDSEIVDSVDENDDIAVDDIAVDDLDVDDSADKKDDFDVNTDHVDEIDVNHDESNKFNIDEVIEELTEDETDDELIDKENNHFDDGVEDEDTYASDKNDSENVQYTDEKISQEIQEELSEEIDDDIDSKGVKFDSTISKASGGGILSSIKNKFSFFHDDESNGDESIDEVNDIIKDKLDNDDFIYVDHSNDEKDIVVSDSVVDESNIEEDVLDESVGDLNQDVDDVEEDVLEHKPIDKDKNTSKVTFNKSSDMDMDEFSHIENEKESDVKVDVEDDFDIKPINQSKSNKSVDLKDKSIDSDSDDDYVFVNHGEGSADLGSDVNDSDDMDDVELDDGKVDLGSDDDYIYVDHSNDEEDIVVSDSVVDESNINDDLLDESVGDLKQDEDDGKVDLGSDDDYIYVDHSNDEESTIDYSDDEPPVVEVNPLKNIFFGNSKPKNPNGISESKFSDAIRGTSRLSLTKEEVETVHAEIMDEDIDEHETAPRDDDVVEVEVISSDYKNNPNVNPLMDRTIDDEFIQSDNDDVDSYNVDKIVFKKNVDGMSEMTKNKTIKEKDFDRVIDEAFENHPDGSLGDDDISNIASALVSKAFDDVISDTLNKKNDEYAQFYDDNYDNYQSDIVNDDIGINNNQKTNKVSTSPDGVTYYKGINDVNSPLRKNNLYYDGDKNKSKSVKDSIKSSIRDIKYIHKSLNEIENPTEVGYVSVVDRTEEYDENDYIEPIQDYEGEEYVPQDEGLTFAEKEELRYERELQMEKLKKELSSDDNAIVTIHEEERREDIKDQALEDIIQIADEDYKEIEKERFKNNNTLKSFDDNKLPKRGNIEDEIVDYKFASDFGLNSQEDLFNQPINNVSNSINEIVNVEGPIHVNEVVKRVKDSCHIKRAGSKMKKQVLKAIKESENSGNIIRIGDFLYDASSNDVVIRKRVKPKIDLISDEEISKNIETILSHKQNITTASLTREVSRNFGFKSTSRKTSVKIKSVLDSMIAEGTVKLDNDIVELN</sequence>
<dbReference type="InterPro" id="IPR049468">
    <property type="entry name" value="Restrct_endonuc-II-like_dom"/>
</dbReference>
<dbReference type="SUPFAM" id="SSF52540">
    <property type="entry name" value="P-loop containing nucleoside triphosphate hydrolases"/>
    <property type="match status" value="1"/>
</dbReference>
<feature type="domain" description="DNA2/NAM7 helicase helicase" evidence="3">
    <location>
        <begin position="298"/>
        <end position="398"/>
    </location>
</feature>
<dbReference type="FunFam" id="3.40.50.300:FF:002063">
    <property type="entry name" value="DNA helicase related protein"/>
    <property type="match status" value="1"/>
</dbReference>
<dbReference type="EMBL" id="CP011266">
    <property type="protein sequence ID" value="ALT69169.1"/>
    <property type="molecule type" value="Genomic_DNA"/>
</dbReference>
<name>A0A0U3EC30_9EURY</name>
<evidence type="ECO:0000256" key="1">
    <source>
        <dbReference type="SAM" id="MobiDB-lite"/>
    </source>
</evidence>
<dbReference type="Pfam" id="PF11784">
    <property type="entry name" value="DUF3320"/>
    <property type="match status" value="1"/>
</dbReference>
<dbReference type="InterPro" id="IPR027417">
    <property type="entry name" value="P-loop_NTPase"/>
</dbReference>
<dbReference type="PATRIC" id="fig|230361.4.peg.1432"/>
<keyword evidence="6" id="KW-0067">ATP-binding</keyword>
<keyword evidence="6" id="KW-0547">Nucleotide-binding</keyword>
<dbReference type="PANTHER" id="PTHR10887">
    <property type="entry name" value="DNA2/NAM7 HELICASE FAMILY"/>
    <property type="match status" value="1"/>
</dbReference>
<dbReference type="GeneID" id="26736336"/>
<accession>A0A0U3EC30</accession>
<evidence type="ECO:0000259" key="5">
    <source>
        <dbReference type="Pfam" id="PF18741"/>
    </source>
</evidence>
<dbReference type="Pfam" id="PF18741">
    <property type="entry name" value="MTES_1575"/>
    <property type="match status" value="1"/>
</dbReference>
<feature type="compositionally biased region" description="Acidic residues" evidence="1">
    <location>
        <begin position="1897"/>
        <end position="1907"/>
    </location>
</feature>
<feature type="compositionally biased region" description="Basic and acidic residues" evidence="1">
    <location>
        <begin position="1863"/>
        <end position="1873"/>
    </location>
</feature>
<dbReference type="KEGG" id="mmil:sm9_1388"/>
<feature type="compositionally biased region" description="Acidic residues" evidence="1">
    <location>
        <begin position="1915"/>
        <end position="1933"/>
    </location>
</feature>
<dbReference type="CDD" id="cd22249">
    <property type="entry name" value="UDM1_RNF168_RNF169-like"/>
    <property type="match status" value="1"/>
</dbReference>
<dbReference type="Gene3D" id="3.40.50.300">
    <property type="entry name" value="P-loop containing nucleotide triphosphate hydrolases"/>
    <property type="match status" value="3"/>
</dbReference>
<feature type="compositionally biased region" description="Basic and acidic residues" evidence="1">
    <location>
        <begin position="1805"/>
        <end position="1816"/>
    </location>
</feature>
<protein>
    <submittedName>
        <fullName evidence="6">DNA helicase</fullName>
    </submittedName>
</protein>
<keyword evidence="7" id="KW-1185">Reference proteome</keyword>
<organism evidence="6 7">
    <name type="scientific">Methanobrevibacter millerae</name>
    <dbReference type="NCBI Taxonomy" id="230361"/>
    <lineage>
        <taxon>Archaea</taxon>
        <taxon>Methanobacteriati</taxon>
        <taxon>Methanobacteriota</taxon>
        <taxon>Methanomada group</taxon>
        <taxon>Methanobacteria</taxon>
        <taxon>Methanobacteriales</taxon>
        <taxon>Methanobacteriaceae</taxon>
        <taxon>Methanobrevibacter</taxon>
    </lineage>
</organism>
<evidence type="ECO:0000313" key="6">
    <source>
        <dbReference type="EMBL" id="ALT69169.1"/>
    </source>
</evidence>
<dbReference type="PANTHER" id="PTHR10887:SF530">
    <property type="entry name" value="SUPERFAMILY I DNA HELICASES"/>
    <property type="match status" value="1"/>
</dbReference>
<keyword evidence="6" id="KW-0347">Helicase</keyword>
<dbReference type="InterPro" id="IPR025103">
    <property type="entry name" value="DUF4011"/>
</dbReference>